<accession>A0A2M8WME4</accession>
<comment type="cofactor">
    <cofactor evidence="1">
        <name>FAD</name>
        <dbReference type="ChEBI" id="CHEBI:57692"/>
    </cofactor>
</comment>
<comment type="caution">
    <text evidence="7">The sequence shown here is derived from an EMBL/GenBank/DDBJ whole genome shotgun (WGS) entry which is preliminary data.</text>
</comment>
<evidence type="ECO:0000256" key="2">
    <source>
        <dbReference type="ARBA" id="ARBA00022630"/>
    </source>
</evidence>
<gene>
    <name evidence="7" type="ORF">BC777_0934</name>
</gene>
<dbReference type="Proteomes" id="UP000228531">
    <property type="component" value="Unassembled WGS sequence"/>
</dbReference>
<evidence type="ECO:0000256" key="1">
    <source>
        <dbReference type="ARBA" id="ARBA00001974"/>
    </source>
</evidence>
<proteinExistence type="predicted"/>
<keyword evidence="3" id="KW-0274">FAD</keyword>
<dbReference type="PRINTS" id="PR00420">
    <property type="entry name" value="RNGMNOXGNASE"/>
</dbReference>
<evidence type="ECO:0000313" key="8">
    <source>
        <dbReference type="Proteomes" id="UP000228531"/>
    </source>
</evidence>
<evidence type="ECO:0000256" key="4">
    <source>
        <dbReference type="ARBA" id="ARBA00023002"/>
    </source>
</evidence>
<dbReference type="SUPFAM" id="SSF54373">
    <property type="entry name" value="FAD-linked reductases, C-terminal domain"/>
    <property type="match status" value="1"/>
</dbReference>
<dbReference type="PANTHER" id="PTHR13789:SF318">
    <property type="entry name" value="GERANYLGERANYL DIPHOSPHATE REDUCTASE"/>
    <property type="match status" value="1"/>
</dbReference>
<dbReference type="InterPro" id="IPR002938">
    <property type="entry name" value="FAD-bd"/>
</dbReference>
<dbReference type="PANTHER" id="PTHR13789">
    <property type="entry name" value="MONOOXYGENASE"/>
    <property type="match status" value="1"/>
</dbReference>
<organism evidence="7 8">
    <name type="scientific">Yoonia maricola</name>
    <dbReference type="NCBI Taxonomy" id="420999"/>
    <lineage>
        <taxon>Bacteria</taxon>
        <taxon>Pseudomonadati</taxon>
        <taxon>Pseudomonadota</taxon>
        <taxon>Alphaproteobacteria</taxon>
        <taxon>Rhodobacterales</taxon>
        <taxon>Paracoccaceae</taxon>
        <taxon>Yoonia</taxon>
    </lineage>
</organism>
<evidence type="ECO:0000259" key="6">
    <source>
        <dbReference type="Pfam" id="PF01494"/>
    </source>
</evidence>
<sequence>MSVAKRFTGTTDMTHNQGRDIAVIGGGIGGLTAALAFGRRDANVTVYEQAPALTEVGAGLQITPNGARALNALGIDRALAATGVTAQAVVPMDAVTSREITRFDLSGQTPPYRFYHRAALIDILARGCEAAGVTVKLGTRVDRLNPDGSFMVEGRLVRPVLTVGADGLRSAVRGLINRPTEPFFTGQVAWRAMIKTKQADQVARIWMAPGRHLVTYPLSGGRLNIVAVQERGQWADEGWHHDDDPGNLRMVFADCGWEVKSILGEVEKANLWGLFRHPVAEKWHAGSVAILGDAAHPTLPFLAQGANLAIEDAYVLARCCDENASLDKGLRSYQDKRRARVVKAIAAANKNARNYHLGGLQRRLAHAGLKAMGKAAPAAFLNRLGWLYDHDVAG</sequence>
<dbReference type="SUPFAM" id="SSF51905">
    <property type="entry name" value="FAD/NAD(P)-binding domain"/>
    <property type="match status" value="1"/>
</dbReference>
<feature type="domain" description="FAD-binding" evidence="6">
    <location>
        <begin position="20"/>
        <end position="346"/>
    </location>
</feature>
<keyword evidence="8" id="KW-1185">Reference proteome</keyword>
<dbReference type="GO" id="GO:0004497">
    <property type="term" value="F:monooxygenase activity"/>
    <property type="evidence" value="ECO:0007669"/>
    <property type="project" value="UniProtKB-KW"/>
</dbReference>
<dbReference type="Pfam" id="PF01494">
    <property type="entry name" value="FAD_binding_3"/>
    <property type="match status" value="1"/>
</dbReference>
<dbReference type="AlphaFoldDB" id="A0A2M8WME4"/>
<protein>
    <submittedName>
        <fullName evidence="7">Salicylate hydroxylase</fullName>
    </submittedName>
</protein>
<reference evidence="7 8" key="1">
    <citation type="submission" date="2017-11" db="EMBL/GenBank/DDBJ databases">
        <title>Genomic Encyclopedia of Archaeal and Bacterial Type Strains, Phase II (KMG-II): From Individual Species to Whole Genera.</title>
        <authorList>
            <person name="Goeker M."/>
        </authorList>
    </citation>
    <scope>NUCLEOTIDE SEQUENCE [LARGE SCALE GENOMIC DNA]</scope>
    <source>
        <strain evidence="7 8">DSM 29128</strain>
    </source>
</reference>
<dbReference type="Gene3D" id="3.50.50.60">
    <property type="entry name" value="FAD/NAD(P)-binding domain"/>
    <property type="match status" value="1"/>
</dbReference>
<keyword evidence="4" id="KW-0560">Oxidoreductase</keyword>
<dbReference type="InterPro" id="IPR036188">
    <property type="entry name" value="FAD/NAD-bd_sf"/>
</dbReference>
<name>A0A2M8WME4_9RHOB</name>
<evidence type="ECO:0000313" key="7">
    <source>
        <dbReference type="EMBL" id="PJI92090.1"/>
    </source>
</evidence>
<dbReference type="InterPro" id="IPR050493">
    <property type="entry name" value="FAD-dep_Monooxygenase_BioMet"/>
</dbReference>
<keyword evidence="2" id="KW-0285">Flavoprotein</keyword>
<evidence type="ECO:0000256" key="5">
    <source>
        <dbReference type="ARBA" id="ARBA00023033"/>
    </source>
</evidence>
<dbReference type="GO" id="GO:0071949">
    <property type="term" value="F:FAD binding"/>
    <property type="evidence" value="ECO:0007669"/>
    <property type="project" value="InterPro"/>
</dbReference>
<keyword evidence="5" id="KW-0503">Monooxygenase</keyword>
<evidence type="ECO:0000256" key="3">
    <source>
        <dbReference type="ARBA" id="ARBA00022827"/>
    </source>
</evidence>
<dbReference type="EMBL" id="PGTY01000001">
    <property type="protein sequence ID" value="PJI92090.1"/>
    <property type="molecule type" value="Genomic_DNA"/>
</dbReference>